<comment type="caution">
    <text evidence="5">The sequence shown here is derived from an EMBL/GenBank/DDBJ whole genome shotgun (WGS) entry which is preliminary data.</text>
</comment>
<dbReference type="GO" id="GO:0008234">
    <property type="term" value="F:cysteine-type peptidase activity"/>
    <property type="evidence" value="ECO:0007669"/>
    <property type="project" value="InterPro"/>
</dbReference>
<dbReference type="GO" id="GO:0006508">
    <property type="term" value="P:proteolysis"/>
    <property type="evidence" value="ECO:0007669"/>
    <property type="project" value="UniProtKB-KW"/>
</dbReference>
<keyword evidence="2" id="KW-0645">Protease</keyword>
<gene>
    <name evidence="5" type="ORF">CUMW_169580</name>
</gene>
<evidence type="ECO:0000259" key="4">
    <source>
        <dbReference type="Pfam" id="PF02902"/>
    </source>
</evidence>
<sequence>MDGREDIISKPFTDINVIFIPVNLGGDNWILARADLLAKRVQIYDLLATFRNDKIYLRKFKPLQVVFPQWLQDVGFYNIGPEFQSANPWKAQT</sequence>
<dbReference type="Gene3D" id="3.40.395.10">
    <property type="entry name" value="Adenoviral Proteinase, Chain A"/>
    <property type="match status" value="1"/>
</dbReference>
<organism evidence="5 6">
    <name type="scientific">Citrus unshiu</name>
    <name type="common">Satsuma mandarin</name>
    <name type="synonym">Citrus nobilis var. unshiu</name>
    <dbReference type="NCBI Taxonomy" id="55188"/>
    <lineage>
        <taxon>Eukaryota</taxon>
        <taxon>Viridiplantae</taxon>
        <taxon>Streptophyta</taxon>
        <taxon>Embryophyta</taxon>
        <taxon>Tracheophyta</taxon>
        <taxon>Spermatophyta</taxon>
        <taxon>Magnoliopsida</taxon>
        <taxon>eudicotyledons</taxon>
        <taxon>Gunneridae</taxon>
        <taxon>Pentapetalae</taxon>
        <taxon>rosids</taxon>
        <taxon>malvids</taxon>
        <taxon>Sapindales</taxon>
        <taxon>Rutaceae</taxon>
        <taxon>Aurantioideae</taxon>
        <taxon>Citrus</taxon>
    </lineage>
</organism>
<comment type="similarity">
    <text evidence="1">Belongs to the peptidase C48 family.</text>
</comment>
<accession>A0A2H5PUU9</accession>
<dbReference type="SUPFAM" id="SSF54001">
    <property type="entry name" value="Cysteine proteinases"/>
    <property type="match status" value="1"/>
</dbReference>
<dbReference type="InterPro" id="IPR038765">
    <property type="entry name" value="Papain-like_cys_pep_sf"/>
</dbReference>
<protein>
    <recommendedName>
        <fullName evidence="4">Ubiquitin-like protease family profile domain-containing protein</fullName>
    </recommendedName>
</protein>
<evidence type="ECO:0000313" key="5">
    <source>
        <dbReference type="EMBL" id="GAY56140.1"/>
    </source>
</evidence>
<name>A0A2H5PUU9_CITUN</name>
<evidence type="ECO:0000256" key="3">
    <source>
        <dbReference type="ARBA" id="ARBA00022801"/>
    </source>
</evidence>
<evidence type="ECO:0000256" key="2">
    <source>
        <dbReference type="ARBA" id="ARBA00022670"/>
    </source>
</evidence>
<keyword evidence="6" id="KW-1185">Reference proteome</keyword>
<dbReference type="Proteomes" id="UP000236630">
    <property type="component" value="Unassembled WGS sequence"/>
</dbReference>
<feature type="domain" description="Ubiquitin-like protease family profile" evidence="4">
    <location>
        <begin position="9"/>
        <end position="69"/>
    </location>
</feature>
<evidence type="ECO:0000313" key="6">
    <source>
        <dbReference type="Proteomes" id="UP000236630"/>
    </source>
</evidence>
<reference evidence="5 6" key="1">
    <citation type="journal article" date="2017" name="Front. Genet.">
        <title>Draft sequencing of the heterozygous diploid genome of Satsuma (Citrus unshiu Marc.) using a hybrid assembly approach.</title>
        <authorList>
            <person name="Shimizu T."/>
            <person name="Tanizawa Y."/>
            <person name="Mochizuki T."/>
            <person name="Nagasaki H."/>
            <person name="Yoshioka T."/>
            <person name="Toyoda A."/>
            <person name="Fujiyama A."/>
            <person name="Kaminuma E."/>
            <person name="Nakamura Y."/>
        </authorList>
    </citation>
    <scope>NUCLEOTIDE SEQUENCE [LARGE SCALE GENOMIC DNA]</scope>
    <source>
        <strain evidence="6">cv. Miyagawa wase</strain>
    </source>
</reference>
<dbReference type="Pfam" id="PF02902">
    <property type="entry name" value="Peptidase_C48"/>
    <property type="match status" value="1"/>
</dbReference>
<proteinExistence type="inferred from homology"/>
<keyword evidence="3" id="KW-0378">Hydrolase</keyword>
<dbReference type="AlphaFoldDB" id="A0A2H5PUU9"/>
<dbReference type="EMBL" id="BDQV01000132">
    <property type="protein sequence ID" value="GAY56140.1"/>
    <property type="molecule type" value="Genomic_DNA"/>
</dbReference>
<dbReference type="InterPro" id="IPR003653">
    <property type="entry name" value="Peptidase_C48_C"/>
</dbReference>
<evidence type="ECO:0000256" key="1">
    <source>
        <dbReference type="ARBA" id="ARBA00005234"/>
    </source>
</evidence>